<organism evidence="8 9">
    <name type="scientific">Oopsacas minuta</name>
    <dbReference type="NCBI Taxonomy" id="111878"/>
    <lineage>
        <taxon>Eukaryota</taxon>
        <taxon>Metazoa</taxon>
        <taxon>Porifera</taxon>
        <taxon>Hexactinellida</taxon>
        <taxon>Hexasterophora</taxon>
        <taxon>Lyssacinosida</taxon>
        <taxon>Leucopsacidae</taxon>
        <taxon>Oopsacas</taxon>
    </lineage>
</organism>
<feature type="transmembrane region" description="Helical" evidence="7">
    <location>
        <begin position="16"/>
        <end position="35"/>
    </location>
</feature>
<evidence type="ECO:0000256" key="5">
    <source>
        <dbReference type="RuleBase" id="RU003833"/>
    </source>
</evidence>
<keyword evidence="9" id="KW-1185">Reference proteome</keyword>
<comment type="similarity">
    <text evidence="1 5">Belongs to the GDA1/CD39 NTPase family.</text>
</comment>
<dbReference type="GO" id="GO:0005794">
    <property type="term" value="C:Golgi apparatus"/>
    <property type="evidence" value="ECO:0007669"/>
    <property type="project" value="TreeGrafter"/>
</dbReference>
<evidence type="ECO:0000256" key="4">
    <source>
        <dbReference type="PIRSR" id="PIRSR600407-2"/>
    </source>
</evidence>
<keyword evidence="4" id="KW-0067">ATP-binding</keyword>
<dbReference type="Gene3D" id="3.30.420.40">
    <property type="match status" value="1"/>
</dbReference>
<dbReference type="PROSITE" id="PS01238">
    <property type="entry name" value="GDA1_CD39_NTPASE"/>
    <property type="match status" value="1"/>
</dbReference>
<dbReference type="InterPro" id="IPR000407">
    <property type="entry name" value="GDA1_CD39_NTPase"/>
</dbReference>
<feature type="active site" description="Proton acceptor" evidence="3">
    <location>
        <position position="220"/>
    </location>
</feature>
<reference evidence="8 9" key="1">
    <citation type="journal article" date="2023" name="BMC Biol.">
        <title>The compact genome of the sponge Oopsacas minuta (Hexactinellida) is lacking key metazoan core genes.</title>
        <authorList>
            <person name="Santini S."/>
            <person name="Schenkelaars Q."/>
            <person name="Jourda C."/>
            <person name="Duchesne M."/>
            <person name="Belahbib H."/>
            <person name="Rocher C."/>
            <person name="Selva M."/>
            <person name="Riesgo A."/>
            <person name="Vervoort M."/>
            <person name="Leys S.P."/>
            <person name="Kodjabachian L."/>
            <person name="Le Bivic A."/>
            <person name="Borchiellini C."/>
            <person name="Claverie J.M."/>
            <person name="Renard E."/>
        </authorList>
    </citation>
    <scope>NUCLEOTIDE SEQUENCE [LARGE SCALE GENOMIC DNA]</scope>
    <source>
        <strain evidence="8">SPO-2</strain>
    </source>
</reference>
<dbReference type="Pfam" id="PF01150">
    <property type="entry name" value="GDA1_CD39"/>
    <property type="match status" value="1"/>
</dbReference>
<comment type="caution">
    <text evidence="8">The sequence shown here is derived from an EMBL/GenBank/DDBJ whole genome shotgun (WGS) entry which is preliminary data.</text>
</comment>
<dbReference type="Proteomes" id="UP001165289">
    <property type="component" value="Unassembled WGS sequence"/>
</dbReference>
<dbReference type="AlphaFoldDB" id="A0AAV7JX30"/>
<dbReference type="GO" id="GO:0046036">
    <property type="term" value="P:CTP metabolic process"/>
    <property type="evidence" value="ECO:0007669"/>
    <property type="project" value="TreeGrafter"/>
</dbReference>
<dbReference type="GO" id="GO:0016020">
    <property type="term" value="C:membrane"/>
    <property type="evidence" value="ECO:0007669"/>
    <property type="project" value="TreeGrafter"/>
</dbReference>
<dbReference type="PANTHER" id="PTHR11782:SF121">
    <property type="entry name" value="NUCLEOSIDE-DIPHOSPHATASE MIG-23"/>
    <property type="match status" value="1"/>
</dbReference>
<dbReference type="Gene3D" id="3.30.420.150">
    <property type="entry name" value="Exopolyphosphatase. Domain 2"/>
    <property type="match status" value="1"/>
</dbReference>
<dbReference type="GO" id="GO:0005524">
    <property type="term" value="F:ATP binding"/>
    <property type="evidence" value="ECO:0007669"/>
    <property type="project" value="UniProtKB-KW"/>
</dbReference>
<feature type="region of interest" description="Disordered" evidence="6">
    <location>
        <begin position="577"/>
        <end position="597"/>
    </location>
</feature>
<dbReference type="GO" id="GO:0045134">
    <property type="term" value="F:UDP phosphatase activity"/>
    <property type="evidence" value="ECO:0007669"/>
    <property type="project" value="TreeGrafter"/>
</dbReference>
<name>A0AAV7JX30_9METZ</name>
<evidence type="ECO:0000256" key="2">
    <source>
        <dbReference type="ARBA" id="ARBA00022801"/>
    </source>
</evidence>
<evidence type="ECO:0000256" key="7">
    <source>
        <dbReference type="SAM" id="Phobius"/>
    </source>
</evidence>
<keyword evidence="7" id="KW-0472">Membrane</keyword>
<keyword evidence="7" id="KW-0812">Transmembrane</keyword>
<proteinExistence type="inferred from homology"/>
<feature type="transmembrane region" description="Helical" evidence="7">
    <location>
        <begin position="531"/>
        <end position="553"/>
    </location>
</feature>
<sequence length="625" mass="71488">MVLLCKSPFNGKTNKIIITALCFLLSISLIRIWFYNIQISDFKARLSDSFHTQAKSSLQYIYTCFLNSSQSFSSFVPSDIKTDIQYAIIIDAGSSGSRAYIYYWSTQAEITNTGVTQISQLVDIHDQPIIMKVSPGLTDYKYSKQAYEDGIKPLLSYVLQHIPGEQIPITPVYILATAGMRLIPTQQQNRILAEIELGIRRDFGFKIKSENVRVISGIDEGVYSWLAINYILKRLDSAHHNESKSTSTVGSLDMGGGSLQIAYEIPIHKTDGKFIQHLNFGINLQYKLYVNTYLNFGANQVRDAHFAYLINTSMSSIHNYSIYNQSTIQVTDPCLHENQHEYRMYAGRTVKILGSGNYNLCRKQLITHLKQDNPCPPSPIHCKMNGMYQAPIDFTNMQFYGFSEFWYTMDDVFNIGGVYYREKYDLSAVEYCSLDWSTIMDWRGKNLYPRADLNRQATQCFKSAWLSIVLHRGFGFPDDYNHLQSTDRIDGREIQWTMGALIYSLMQNKDTGLTSLSHIYKLTNQKLSHDLMLPVVFVLLAVLILFFVWYFLISKRSKKSGMKSYLPMLDSRNNRGHSRASSFPFPHTPSKSDIPRVTSNSSLRSILSLNGDRESSMFLNVEKVE</sequence>
<protein>
    <submittedName>
        <fullName evidence="8">Ectonucleoside triphosphate diphosphohydrolase 4 isoform X2</fullName>
    </submittedName>
</protein>
<evidence type="ECO:0000256" key="6">
    <source>
        <dbReference type="SAM" id="MobiDB-lite"/>
    </source>
</evidence>
<dbReference type="GO" id="GO:0017111">
    <property type="term" value="F:ribonucleoside triphosphate phosphatase activity"/>
    <property type="evidence" value="ECO:0007669"/>
    <property type="project" value="TreeGrafter"/>
</dbReference>
<accession>A0AAV7JX30</accession>
<evidence type="ECO:0000256" key="1">
    <source>
        <dbReference type="ARBA" id="ARBA00009283"/>
    </source>
</evidence>
<gene>
    <name evidence="8" type="ORF">LOD99_3413</name>
</gene>
<evidence type="ECO:0000313" key="8">
    <source>
        <dbReference type="EMBL" id="KAI6653518.1"/>
    </source>
</evidence>
<dbReference type="PANTHER" id="PTHR11782">
    <property type="entry name" value="ADENOSINE/GUANOSINE DIPHOSPHATASE"/>
    <property type="match status" value="1"/>
</dbReference>
<keyword evidence="7" id="KW-1133">Transmembrane helix</keyword>
<dbReference type="GO" id="GO:0004382">
    <property type="term" value="F:GDP phosphatase activity"/>
    <property type="evidence" value="ECO:0007669"/>
    <property type="project" value="TreeGrafter"/>
</dbReference>
<dbReference type="GO" id="GO:0006256">
    <property type="term" value="P:UDP catabolic process"/>
    <property type="evidence" value="ECO:0007669"/>
    <property type="project" value="TreeGrafter"/>
</dbReference>
<evidence type="ECO:0000313" key="9">
    <source>
        <dbReference type="Proteomes" id="UP001165289"/>
    </source>
</evidence>
<keyword evidence="2 5" id="KW-0378">Hydrolase</keyword>
<dbReference type="EMBL" id="JAKMXF010000266">
    <property type="protein sequence ID" value="KAI6653518.1"/>
    <property type="molecule type" value="Genomic_DNA"/>
</dbReference>
<keyword evidence="4" id="KW-0547">Nucleotide-binding</keyword>
<evidence type="ECO:0000256" key="3">
    <source>
        <dbReference type="PIRSR" id="PIRSR600407-1"/>
    </source>
</evidence>
<feature type="binding site" evidence="4">
    <location>
        <begin position="256"/>
        <end position="260"/>
    </location>
    <ligand>
        <name>ATP</name>
        <dbReference type="ChEBI" id="CHEBI:30616"/>
    </ligand>
</feature>